<comment type="caution">
    <text evidence="1">The sequence shown here is derived from an EMBL/GenBank/DDBJ whole genome shotgun (WGS) entry which is preliminary data.</text>
</comment>
<sequence length="85" mass="9966">MYKTTTLTNKRIKNFTSYLLSSSYLKKEAFICCQKLFLLKTLFVMETYNSVSRNIRQYVFCKMIEGNQVEVKCQSTILSTLLTLI</sequence>
<dbReference type="AlphaFoldDB" id="A0A1F7RRJ0"/>
<organism evidence="1 2">
    <name type="scientific">Candidatus Schekmanbacteria bacterium RBG_16_38_10</name>
    <dbReference type="NCBI Taxonomy" id="1817879"/>
    <lineage>
        <taxon>Bacteria</taxon>
        <taxon>Candidatus Schekmaniibacteriota</taxon>
    </lineage>
</organism>
<dbReference type="Proteomes" id="UP000178797">
    <property type="component" value="Unassembled WGS sequence"/>
</dbReference>
<protein>
    <submittedName>
        <fullName evidence="1">Uncharacterized protein</fullName>
    </submittedName>
</protein>
<name>A0A1F7RRJ0_9BACT</name>
<accession>A0A1F7RRJ0</accession>
<proteinExistence type="predicted"/>
<evidence type="ECO:0000313" key="2">
    <source>
        <dbReference type="Proteomes" id="UP000178797"/>
    </source>
</evidence>
<reference evidence="1 2" key="1">
    <citation type="journal article" date="2016" name="Nat. Commun.">
        <title>Thousands of microbial genomes shed light on interconnected biogeochemical processes in an aquifer system.</title>
        <authorList>
            <person name="Anantharaman K."/>
            <person name="Brown C.T."/>
            <person name="Hug L.A."/>
            <person name="Sharon I."/>
            <person name="Castelle C.J."/>
            <person name="Probst A.J."/>
            <person name="Thomas B.C."/>
            <person name="Singh A."/>
            <person name="Wilkins M.J."/>
            <person name="Karaoz U."/>
            <person name="Brodie E.L."/>
            <person name="Williams K.H."/>
            <person name="Hubbard S.S."/>
            <person name="Banfield J.F."/>
        </authorList>
    </citation>
    <scope>NUCLEOTIDE SEQUENCE [LARGE SCALE GENOMIC DNA]</scope>
</reference>
<dbReference type="EMBL" id="MGDE01000210">
    <property type="protein sequence ID" value="OGL43748.1"/>
    <property type="molecule type" value="Genomic_DNA"/>
</dbReference>
<evidence type="ECO:0000313" key="1">
    <source>
        <dbReference type="EMBL" id="OGL43748.1"/>
    </source>
</evidence>
<gene>
    <name evidence="1" type="ORF">A2W05_05195</name>
</gene>